<dbReference type="AlphaFoldDB" id="A0A7U3Q5G0"/>
<evidence type="ECO:0000313" key="3">
    <source>
        <dbReference type="Proteomes" id="UP000594759"/>
    </source>
</evidence>
<dbReference type="EMBL" id="CP064939">
    <property type="protein sequence ID" value="QPH38919.1"/>
    <property type="molecule type" value="Genomic_DNA"/>
</dbReference>
<protein>
    <submittedName>
        <fullName evidence="2">Uncharacterized protein</fullName>
    </submittedName>
</protein>
<sequence>MMELPEKKQLNSKGVTRYIFLALAIALGIWIVGSRLSAFVSIYKSTAVVKKMPQISDTYKEVFPNYDNSEITPSYNFYSAYRTPRGTFKINQGTENILVYKLAISKPTARLADIVKINWNTNISNSYSYIYDGSYRSANFVFSELEKKPTGDKNVFINISGKLLDKEISNDTIQCQTIDITQLGGRYTTNGTYDFLYKKTDRLLGRKFSIELAFIKKNSKFYMLILSPTTSIHHPKQTSTLFNLLTKK</sequence>
<name>A0A7U3Q5G0_9SPHI</name>
<gene>
    <name evidence="2" type="ORF">IZT61_17910</name>
</gene>
<evidence type="ECO:0000313" key="2">
    <source>
        <dbReference type="EMBL" id="QPH38919.1"/>
    </source>
</evidence>
<reference evidence="2 3" key="1">
    <citation type="submission" date="2020-11" db="EMBL/GenBank/DDBJ databases">
        <title>Pedobacter endophytica, an endophytic bacteria isolated form Carex pumila.</title>
        <authorList>
            <person name="Peng Y."/>
            <person name="Jiang L."/>
            <person name="Lee J."/>
        </authorList>
    </citation>
    <scope>NUCLEOTIDE SEQUENCE [LARGE SCALE GENOMIC DNA]</scope>
    <source>
        <strain evidence="2 3">JBR3-12</strain>
    </source>
</reference>
<dbReference type="KEGG" id="pex:IZT61_17910"/>
<accession>A0A7U3Q5G0</accession>
<dbReference type="RefSeq" id="WP_196098394.1">
    <property type="nucleotide sequence ID" value="NZ_CP064939.1"/>
</dbReference>
<keyword evidence="1" id="KW-0472">Membrane</keyword>
<dbReference type="Proteomes" id="UP000594759">
    <property type="component" value="Chromosome"/>
</dbReference>
<proteinExistence type="predicted"/>
<organism evidence="2 3">
    <name type="scientific">Pedobacter endophyticus</name>
    <dbReference type="NCBI Taxonomy" id="2789740"/>
    <lineage>
        <taxon>Bacteria</taxon>
        <taxon>Pseudomonadati</taxon>
        <taxon>Bacteroidota</taxon>
        <taxon>Sphingobacteriia</taxon>
        <taxon>Sphingobacteriales</taxon>
        <taxon>Sphingobacteriaceae</taxon>
        <taxon>Pedobacter</taxon>
    </lineage>
</organism>
<feature type="transmembrane region" description="Helical" evidence="1">
    <location>
        <begin position="20"/>
        <end position="43"/>
    </location>
</feature>
<keyword evidence="1" id="KW-1133">Transmembrane helix</keyword>
<evidence type="ECO:0000256" key="1">
    <source>
        <dbReference type="SAM" id="Phobius"/>
    </source>
</evidence>
<keyword evidence="1" id="KW-0812">Transmembrane</keyword>
<keyword evidence="3" id="KW-1185">Reference proteome</keyword>